<accession>A0A369J448</accession>
<gene>
    <name evidence="1" type="ORF">Hypma_003315</name>
</gene>
<evidence type="ECO:0000313" key="1">
    <source>
        <dbReference type="EMBL" id="RDB16172.1"/>
    </source>
</evidence>
<dbReference type="EMBL" id="LUEZ02000131">
    <property type="protein sequence ID" value="RDB16172.1"/>
    <property type="molecule type" value="Genomic_DNA"/>
</dbReference>
<name>A0A369J448_HYPMA</name>
<sequence length="118" mass="13200">MLSLFLTEVIANYRSPTILPARAFSSWSHASANLALKRTVGPNPSRIVLVFSAHKPIVNLTALCIESDVVERSTLLNHLLFRALWSLTAPPSLLDVLRKAPVSQAGRRRCFRFREMDS</sequence>
<keyword evidence="2" id="KW-1185">Reference proteome</keyword>
<protein>
    <submittedName>
        <fullName evidence="1">Uncharacterized protein</fullName>
    </submittedName>
</protein>
<comment type="caution">
    <text evidence="1">The sequence shown here is derived from an EMBL/GenBank/DDBJ whole genome shotgun (WGS) entry which is preliminary data.</text>
</comment>
<reference evidence="1" key="1">
    <citation type="submission" date="2018-04" db="EMBL/GenBank/DDBJ databases">
        <title>Whole genome sequencing of Hypsizygus marmoreus.</title>
        <authorList>
            <person name="Choi I.-G."/>
            <person name="Min B."/>
            <person name="Kim J.-G."/>
            <person name="Kim S."/>
            <person name="Oh Y.-L."/>
            <person name="Kong W.-S."/>
            <person name="Park H."/>
            <person name="Jeong J."/>
            <person name="Song E.-S."/>
        </authorList>
    </citation>
    <scope>NUCLEOTIDE SEQUENCE [LARGE SCALE GENOMIC DNA]</scope>
    <source>
        <strain evidence="1">51987-8</strain>
    </source>
</reference>
<proteinExistence type="predicted"/>
<dbReference type="InParanoid" id="A0A369J448"/>
<organism evidence="1 2">
    <name type="scientific">Hypsizygus marmoreus</name>
    <name type="common">White beech mushroom</name>
    <name type="synonym">Agaricus marmoreus</name>
    <dbReference type="NCBI Taxonomy" id="39966"/>
    <lineage>
        <taxon>Eukaryota</taxon>
        <taxon>Fungi</taxon>
        <taxon>Dikarya</taxon>
        <taxon>Basidiomycota</taxon>
        <taxon>Agaricomycotina</taxon>
        <taxon>Agaricomycetes</taxon>
        <taxon>Agaricomycetidae</taxon>
        <taxon>Agaricales</taxon>
        <taxon>Tricholomatineae</taxon>
        <taxon>Lyophyllaceae</taxon>
        <taxon>Hypsizygus</taxon>
    </lineage>
</organism>
<dbReference type="AlphaFoldDB" id="A0A369J448"/>
<evidence type="ECO:0000313" key="2">
    <source>
        <dbReference type="Proteomes" id="UP000076154"/>
    </source>
</evidence>
<dbReference type="Proteomes" id="UP000076154">
    <property type="component" value="Unassembled WGS sequence"/>
</dbReference>